<dbReference type="InterPro" id="IPR003613">
    <property type="entry name" value="Ubox_domain"/>
</dbReference>
<dbReference type="Pfam" id="PF04564">
    <property type="entry name" value="U-box"/>
    <property type="match status" value="1"/>
</dbReference>
<dbReference type="SMART" id="SM00504">
    <property type="entry name" value="Ubox"/>
    <property type="match status" value="1"/>
</dbReference>
<dbReference type="UniPathway" id="UPA00143"/>
<evidence type="ECO:0000256" key="1">
    <source>
        <dbReference type="SAM" id="MobiDB-lite"/>
    </source>
</evidence>
<reference evidence="3 4" key="1">
    <citation type="journal article" date="2017" name="Mol. Biol. Evol.">
        <title>The 4-celled Tetrabaena socialis nuclear genome reveals the essential components for genetic control of cell number at the origin of multicellularity in the volvocine lineage.</title>
        <authorList>
            <person name="Featherston J."/>
            <person name="Arakaki Y."/>
            <person name="Hanschen E.R."/>
            <person name="Ferris P.J."/>
            <person name="Michod R.E."/>
            <person name="Olson B.J.S.C."/>
            <person name="Nozaki H."/>
            <person name="Durand P.M."/>
        </authorList>
    </citation>
    <scope>NUCLEOTIDE SEQUENCE [LARGE SCALE GENOMIC DNA]</scope>
    <source>
        <strain evidence="3 4">NIES-571</strain>
    </source>
</reference>
<proteinExistence type="predicted"/>
<dbReference type="SUPFAM" id="SSF57850">
    <property type="entry name" value="RING/U-box"/>
    <property type="match status" value="1"/>
</dbReference>
<dbReference type="Gene3D" id="3.30.40.10">
    <property type="entry name" value="Zinc/RING finger domain, C3HC4 (zinc finger)"/>
    <property type="match status" value="1"/>
</dbReference>
<name>A0A2J8A3U1_9CHLO</name>
<dbReference type="PANTHER" id="PTHR46573">
    <property type="entry name" value="WD REPEAT, SAM AND U-BOX DOMAIN-CONTAINING PROTEIN 1"/>
    <property type="match status" value="1"/>
</dbReference>
<dbReference type="AlphaFoldDB" id="A0A2J8A3U1"/>
<gene>
    <name evidence="3" type="ORF">TSOC_006382</name>
</gene>
<comment type="caution">
    <text evidence="3">The sequence shown here is derived from an EMBL/GenBank/DDBJ whole genome shotgun (WGS) entry which is preliminary data.</text>
</comment>
<evidence type="ECO:0000259" key="2">
    <source>
        <dbReference type="PROSITE" id="PS51698"/>
    </source>
</evidence>
<evidence type="ECO:0000313" key="4">
    <source>
        <dbReference type="Proteomes" id="UP000236333"/>
    </source>
</evidence>
<feature type="domain" description="U-box" evidence="2">
    <location>
        <begin position="92"/>
        <end position="166"/>
    </location>
</feature>
<dbReference type="InterPro" id="IPR013083">
    <property type="entry name" value="Znf_RING/FYVE/PHD"/>
</dbReference>
<dbReference type="Proteomes" id="UP000236333">
    <property type="component" value="Unassembled WGS sequence"/>
</dbReference>
<dbReference type="GO" id="GO:0004842">
    <property type="term" value="F:ubiquitin-protein transferase activity"/>
    <property type="evidence" value="ECO:0007669"/>
    <property type="project" value="InterPro"/>
</dbReference>
<feature type="region of interest" description="Disordered" evidence="1">
    <location>
        <begin position="163"/>
        <end position="187"/>
    </location>
</feature>
<dbReference type="GO" id="GO:0016567">
    <property type="term" value="P:protein ubiquitination"/>
    <property type="evidence" value="ECO:0007669"/>
    <property type="project" value="UniProtKB-UniPathway"/>
</dbReference>
<sequence length="208" mass="22163">MEGFVRAVVDGCADQVAAYATECRTLLVSPLKCHPARSTAWHLAAEGRGGGGAGTGAAMLETLQRLYGAHCFPAEGLAEVLTTTNKRGQTCLHVAASRGNARAEVMLDPVVAADGFTYERAAIFRWLSAGKRTSPMTNLPFASRNLYPNNIVKSAIQDWRQQNQLPDPSVHTRQARRAGGSGLVADLNNSVGGGDGDTFLSHLRMRGL</sequence>
<dbReference type="CDD" id="cd16655">
    <property type="entry name" value="RING-Ubox_WDSUB1-like"/>
    <property type="match status" value="1"/>
</dbReference>
<evidence type="ECO:0000313" key="3">
    <source>
        <dbReference type="EMBL" id="PNH07168.1"/>
    </source>
</evidence>
<dbReference type="PROSITE" id="PS51698">
    <property type="entry name" value="U_BOX"/>
    <property type="match status" value="1"/>
</dbReference>
<organism evidence="3 4">
    <name type="scientific">Tetrabaena socialis</name>
    <dbReference type="NCBI Taxonomy" id="47790"/>
    <lineage>
        <taxon>Eukaryota</taxon>
        <taxon>Viridiplantae</taxon>
        <taxon>Chlorophyta</taxon>
        <taxon>core chlorophytes</taxon>
        <taxon>Chlorophyceae</taxon>
        <taxon>CS clade</taxon>
        <taxon>Chlamydomonadales</taxon>
        <taxon>Tetrabaenaceae</taxon>
        <taxon>Tetrabaena</taxon>
    </lineage>
</organism>
<dbReference type="PANTHER" id="PTHR46573:SF1">
    <property type="entry name" value="WD REPEAT, SAM AND U-BOX DOMAIN-CONTAINING PROTEIN 1"/>
    <property type="match status" value="1"/>
</dbReference>
<accession>A0A2J8A3U1</accession>
<dbReference type="EMBL" id="PGGS01000194">
    <property type="protein sequence ID" value="PNH07168.1"/>
    <property type="molecule type" value="Genomic_DNA"/>
</dbReference>
<dbReference type="InterPro" id="IPR052085">
    <property type="entry name" value="WD-SAM-U-box"/>
</dbReference>
<keyword evidence="4" id="KW-1185">Reference proteome</keyword>
<protein>
    <submittedName>
        <fullName evidence="3">Putative U-box domain-containing protein 55</fullName>
    </submittedName>
</protein>
<dbReference type="OrthoDB" id="10064100at2759"/>